<sequence length="265" mass="28664">MSQQAADLRDQLGKRRYVLEALSEGPRTKPELVAAVDKSRSTIDRAITAFRDHDCVEPAGKGRYRVTKTGATALSVYSDYVTRTSALSDATALINDSELDIGIGFLDGLDVSVADPQVPELALEPSTRIVGDASQLRGLAAAMLSSYPEILLEEVREAGLDVEIITTHQLAKSALELKPQAMSTLLSYDRVELRITDQPVPESLWIATTPKETHAGITVHADNGVKGVMINNTPAAVTWAERTYAEFQDSSEPLADSVVETVVDQ</sequence>
<dbReference type="AlphaFoldDB" id="A0A1H6RNE7"/>
<protein>
    <submittedName>
        <fullName evidence="3">Predicted transcriptional regulator, contains HTH domain</fullName>
    </submittedName>
</protein>
<dbReference type="GeneID" id="35003816"/>
<dbReference type="InterPro" id="IPR013561">
    <property type="entry name" value="FilR1_middle_dom"/>
</dbReference>
<feature type="domain" description="Methanogenesis regulatory protein FilR1 middle" evidence="1">
    <location>
        <begin position="125"/>
        <end position="249"/>
    </location>
</feature>
<dbReference type="Pfam" id="PF25213">
    <property type="entry name" value="HVO_A0261_N"/>
    <property type="match status" value="1"/>
</dbReference>
<organism evidence="3 4">
    <name type="scientific">Halohasta litchfieldiae</name>
    <dbReference type="NCBI Taxonomy" id="1073996"/>
    <lineage>
        <taxon>Archaea</taxon>
        <taxon>Methanobacteriati</taxon>
        <taxon>Methanobacteriota</taxon>
        <taxon>Stenosarchaea group</taxon>
        <taxon>Halobacteria</taxon>
        <taxon>Halobacteriales</taxon>
        <taxon>Haloferacaceae</taxon>
        <taxon>Halohasta</taxon>
    </lineage>
</organism>
<dbReference type="SUPFAM" id="SSF46785">
    <property type="entry name" value="Winged helix' DNA-binding domain"/>
    <property type="match status" value="1"/>
</dbReference>
<dbReference type="InterPro" id="IPR057527">
    <property type="entry name" value="HVO_A0261-like_N"/>
</dbReference>
<name>A0A1H6RNE7_9EURY</name>
<reference evidence="3 4" key="1">
    <citation type="submission" date="2016-10" db="EMBL/GenBank/DDBJ databases">
        <authorList>
            <person name="de Groot N.N."/>
        </authorList>
    </citation>
    <scope>NUCLEOTIDE SEQUENCE [LARGE SCALE GENOMIC DNA]</scope>
    <source>
        <strain evidence="3 4">DSM 22187</strain>
    </source>
</reference>
<dbReference type="Proteomes" id="UP000198888">
    <property type="component" value="Unassembled WGS sequence"/>
</dbReference>
<evidence type="ECO:0000313" key="4">
    <source>
        <dbReference type="Proteomes" id="UP000198888"/>
    </source>
</evidence>
<dbReference type="RefSeq" id="WP_089670847.1">
    <property type="nucleotide sequence ID" value="NZ_CP024845.1"/>
</dbReference>
<evidence type="ECO:0000313" key="3">
    <source>
        <dbReference type="EMBL" id="SEI53340.1"/>
    </source>
</evidence>
<accession>A0A1H6RNE7</accession>
<proteinExistence type="predicted"/>
<dbReference type="Pfam" id="PF08350">
    <property type="entry name" value="FilR1_middle"/>
    <property type="match status" value="1"/>
</dbReference>
<accession>A0A2H4Q5W3</accession>
<evidence type="ECO:0000259" key="2">
    <source>
        <dbReference type="Pfam" id="PF25213"/>
    </source>
</evidence>
<evidence type="ECO:0000259" key="1">
    <source>
        <dbReference type="Pfam" id="PF08350"/>
    </source>
</evidence>
<dbReference type="InterPro" id="IPR036388">
    <property type="entry name" value="WH-like_DNA-bd_sf"/>
</dbReference>
<dbReference type="Gene3D" id="1.10.10.10">
    <property type="entry name" value="Winged helix-like DNA-binding domain superfamily/Winged helix DNA-binding domain"/>
    <property type="match status" value="1"/>
</dbReference>
<dbReference type="KEGG" id="hae:halTADL_3048"/>
<dbReference type="EMBL" id="FNYR01000002">
    <property type="protein sequence ID" value="SEI53340.1"/>
    <property type="molecule type" value="Genomic_DNA"/>
</dbReference>
<keyword evidence="4" id="KW-1185">Reference proteome</keyword>
<feature type="domain" description="HVO-A0261-like N-terminal" evidence="2">
    <location>
        <begin position="12"/>
        <end position="83"/>
    </location>
</feature>
<dbReference type="InterPro" id="IPR036390">
    <property type="entry name" value="WH_DNA-bd_sf"/>
</dbReference>
<gene>
    <name evidence="3" type="ORF">SAMN05444271_10277</name>
</gene>
<dbReference type="OrthoDB" id="11410at2157"/>